<gene>
    <name evidence="3" type="ORF">SAMN04489716_1270</name>
</gene>
<feature type="region of interest" description="Disordered" evidence="1">
    <location>
        <begin position="109"/>
        <end position="131"/>
    </location>
</feature>
<feature type="chain" id="PRO_5039251555" evidence="2">
    <location>
        <begin position="40"/>
        <end position="223"/>
    </location>
</feature>
<evidence type="ECO:0000256" key="1">
    <source>
        <dbReference type="SAM" id="MobiDB-lite"/>
    </source>
</evidence>
<evidence type="ECO:0000313" key="3">
    <source>
        <dbReference type="EMBL" id="SDS64886.1"/>
    </source>
</evidence>
<feature type="compositionally biased region" description="Low complexity" evidence="1">
    <location>
        <begin position="114"/>
        <end position="130"/>
    </location>
</feature>
<keyword evidence="4" id="KW-1185">Reference proteome</keyword>
<feature type="signal peptide" evidence="2">
    <location>
        <begin position="1"/>
        <end position="39"/>
    </location>
</feature>
<reference evidence="3 4" key="1">
    <citation type="submission" date="2016-10" db="EMBL/GenBank/DDBJ databases">
        <authorList>
            <person name="de Groot N.N."/>
        </authorList>
    </citation>
    <scope>NUCLEOTIDE SEQUENCE [LARGE SCALE GENOMIC DNA]</scope>
    <source>
        <strain evidence="3 4">DSM 43941</strain>
    </source>
</reference>
<organism evidence="3 4">
    <name type="scientific">Actinoplanes derwentensis</name>
    <dbReference type="NCBI Taxonomy" id="113562"/>
    <lineage>
        <taxon>Bacteria</taxon>
        <taxon>Bacillati</taxon>
        <taxon>Actinomycetota</taxon>
        <taxon>Actinomycetes</taxon>
        <taxon>Micromonosporales</taxon>
        <taxon>Micromonosporaceae</taxon>
        <taxon>Actinoplanes</taxon>
    </lineage>
</organism>
<evidence type="ECO:0000256" key="2">
    <source>
        <dbReference type="SAM" id="SignalP"/>
    </source>
</evidence>
<proteinExistence type="predicted"/>
<name>A0A1H1TY55_9ACTN</name>
<dbReference type="GO" id="GO:0016627">
    <property type="term" value="F:oxidoreductase activity, acting on the CH-CH group of donors"/>
    <property type="evidence" value="ECO:0007669"/>
    <property type="project" value="InterPro"/>
</dbReference>
<evidence type="ECO:0000313" key="4">
    <source>
        <dbReference type="Proteomes" id="UP000198688"/>
    </source>
</evidence>
<dbReference type="Proteomes" id="UP000198688">
    <property type="component" value="Chromosome I"/>
</dbReference>
<dbReference type="AlphaFoldDB" id="A0A1H1TY55"/>
<dbReference type="STRING" id="113562.SAMN04489716_1270"/>
<sequence>MAVKRLPPRVRAAIRCAAVVKFAKPLASFLQASSFTANAQPGFLSLNTLKLSAEERTDATRIIDIGPFADREGVQRLDDFDAVGQRLTASGTTRLDRVRVADDEVVPRSRSVCSATTPSGSSSAGSTSTPRRFGAAFHDGSWKRGFDHAETLRRITCPVLLLQANFEVRADGVLDGAMTEEEAGRCPCFATAPTTGSPRVMSCTWTSRPSSRRSARTFFSDQL</sequence>
<keyword evidence="2" id="KW-0732">Signal</keyword>
<accession>A0A1H1TY55</accession>
<dbReference type="EMBL" id="LT629758">
    <property type="protein sequence ID" value="SDS64886.1"/>
    <property type="molecule type" value="Genomic_DNA"/>
</dbReference>
<protein>
    <submittedName>
        <fullName evidence="3">Uncharacterized protein</fullName>
    </submittedName>
</protein>
<dbReference type="Gene3D" id="2.40.110.10">
    <property type="entry name" value="Butyryl-CoA Dehydrogenase, subunit A, domain 2"/>
    <property type="match status" value="1"/>
</dbReference>
<dbReference type="InterPro" id="IPR046373">
    <property type="entry name" value="Acyl-CoA_Oxase/DH_mid-dom_sf"/>
</dbReference>